<evidence type="ECO:0000259" key="1">
    <source>
        <dbReference type="Pfam" id="PF00561"/>
    </source>
</evidence>
<evidence type="ECO:0000313" key="3">
    <source>
        <dbReference type="Proteomes" id="UP000782312"/>
    </source>
</evidence>
<sequence>MPKARVGDVELYYEEHGQGVPVVLIHGLAGDCGAWKAQIEAMKMEFRLLAFDNRGAGRSSAPDYPYTSKHFAGDTVRLMDAVGIREPAHIIGRSMGGAVAQQIALDYPDRVRSMIITASFGKLDRYGHQILYNINEVVKAQGYAAAAKHQSLFFFPPHYFNAHQRQLDAFEAGLADAGRPIHGYVNSTHACLTHDALDRLPQVRCPTLVMAGGQDVLCSAEASREMARRIPGCELKVYEEASHFFLIQCYEESLRDILEFLRRH</sequence>
<name>A0A932I229_UNCTE</name>
<dbReference type="PRINTS" id="PR00111">
    <property type="entry name" value="ABHYDROLASE"/>
</dbReference>
<dbReference type="AlphaFoldDB" id="A0A932I229"/>
<dbReference type="InterPro" id="IPR029058">
    <property type="entry name" value="AB_hydrolase_fold"/>
</dbReference>
<comment type="caution">
    <text evidence="2">The sequence shown here is derived from an EMBL/GenBank/DDBJ whole genome shotgun (WGS) entry which is preliminary data.</text>
</comment>
<dbReference type="Proteomes" id="UP000782312">
    <property type="component" value="Unassembled WGS sequence"/>
</dbReference>
<dbReference type="InterPro" id="IPR050471">
    <property type="entry name" value="AB_hydrolase"/>
</dbReference>
<dbReference type="PANTHER" id="PTHR43433:SF5">
    <property type="entry name" value="AB HYDROLASE-1 DOMAIN-CONTAINING PROTEIN"/>
    <property type="match status" value="1"/>
</dbReference>
<dbReference type="InterPro" id="IPR000073">
    <property type="entry name" value="AB_hydrolase_1"/>
</dbReference>
<reference evidence="2" key="1">
    <citation type="submission" date="2020-07" db="EMBL/GenBank/DDBJ databases">
        <title>Huge and variable diversity of episymbiotic CPR bacteria and DPANN archaea in groundwater ecosystems.</title>
        <authorList>
            <person name="He C.Y."/>
            <person name="Keren R."/>
            <person name="Whittaker M."/>
            <person name="Farag I.F."/>
            <person name="Doudna J."/>
            <person name="Cate J.H.D."/>
            <person name="Banfield J.F."/>
        </authorList>
    </citation>
    <scope>NUCLEOTIDE SEQUENCE</scope>
    <source>
        <strain evidence="2">NC_groundwater_763_Ag_S-0.2um_68_21</strain>
    </source>
</reference>
<gene>
    <name evidence="2" type="ORF">HYZ11_12890</name>
</gene>
<protein>
    <submittedName>
        <fullName evidence="2">Alpha/beta fold hydrolase</fullName>
    </submittedName>
</protein>
<dbReference type="SUPFAM" id="SSF53474">
    <property type="entry name" value="alpha/beta-Hydrolases"/>
    <property type="match status" value="1"/>
</dbReference>
<dbReference type="EMBL" id="JACPUR010000030">
    <property type="protein sequence ID" value="MBI3128495.1"/>
    <property type="molecule type" value="Genomic_DNA"/>
</dbReference>
<dbReference type="GO" id="GO:0016787">
    <property type="term" value="F:hydrolase activity"/>
    <property type="evidence" value="ECO:0007669"/>
    <property type="project" value="UniProtKB-KW"/>
</dbReference>
<dbReference type="Pfam" id="PF00561">
    <property type="entry name" value="Abhydrolase_1"/>
    <property type="match status" value="1"/>
</dbReference>
<feature type="domain" description="AB hydrolase-1" evidence="1">
    <location>
        <begin position="21"/>
        <end position="247"/>
    </location>
</feature>
<accession>A0A932I229</accession>
<evidence type="ECO:0000313" key="2">
    <source>
        <dbReference type="EMBL" id="MBI3128495.1"/>
    </source>
</evidence>
<keyword evidence="2" id="KW-0378">Hydrolase</keyword>
<proteinExistence type="predicted"/>
<dbReference type="PANTHER" id="PTHR43433">
    <property type="entry name" value="HYDROLASE, ALPHA/BETA FOLD FAMILY PROTEIN"/>
    <property type="match status" value="1"/>
</dbReference>
<dbReference type="Gene3D" id="3.40.50.1820">
    <property type="entry name" value="alpha/beta hydrolase"/>
    <property type="match status" value="1"/>
</dbReference>
<organism evidence="2 3">
    <name type="scientific">Tectimicrobiota bacterium</name>
    <dbReference type="NCBI Taxonomy" id="2528274"/>
    <lineage>
        <taxon>Bacteria</taxon>
        <taxon>Pseudomonadati</taxon>
        <taxon>Nitrospinota/Tectimicrobiota group</taxon>
        <taxon>Candidatus Tectimicrobiota</taxon>
    </lineage>
</organism>